<dbReference type="PANTHER" id="PTHR11552:SF115">
    <property type="entry name" value="DEHYDROGENASE XPTC-RELATED"/>
    <property type="match status" value="1"/>
</dbReference>
<sequence length="662" mass="72163">MYLSFSFVFFLSIFHDVACHPVFSGKVLKRSADLLPIYDYVIVGGGTSGLVVANRLSKNANTTVLVIEAGNFHKNEDFITVPLITTANLPVLGNGPRGTIYDWNTTSVPQSNLGNRSIDLPAGKVIGGSSAINGLAFMRGNAAEYDHWEELGNAGWNWEGLLPYFKKSEHFTRPDEEEVQDWGIEYDANVHGENGFVQNGFPNFVWPSTKNFLNAFFELGVSYIKDSLVGLNAGVFFIILSITPDTKERSTSQSFLPPSSDLTVHPNLHVLTSNTVTKILFSTPSNYSSTNSKEPRATGVEYAASVNEEKFTVNAKKEVILSAGAQRTPQLLQISGIGRRDVLEGLGIEVVVESEGVGENYQDHLLLTTVNNGTLFYFVSIYNMILNGFTDLSQFKAPNIAIQTGNFSTNATWLEEQLKLYHEKREGPFTTASANVFAFLPLATILNGSSPSTLSTLQSLSQSTNVSQYLLPSTPSPVLAGYKLQHQILASNLLSKNTSHMEMIVSDGIIIPAIQLPFSRGRVSISSTSAFDFPLLNPNYLSNPIDLLQFTVAFNYTRLMRTTSSLQAINLTESYPGSSVTTQAEIEEYVRESVASEHHHSGTASMLPRELGGVVDEGLRVYGVKGLRVVDASVIPMIVGAHLQGTVYGVAEKGAAKILEDA</sequence>
<feature type="active site" description="Proton donor" evidence="2">
    <location>
        <position position="599"/>
    </location>
</feature>
<feature type="binding site" evidence="3">
    <location>
        <begin position="47"/>
        <end position="48"/>
    </location>
    <ligand>
        <name>FAD</name>
        <dbReference type="ChEBI" id="CHEBI:57692"/>
    </ligand>
</feature>
<feature type="chain" id="PRO_5021256825" description="Glucose-methanol-choline oxidoreductase N-terminal domain-containing protein" evidence="5">
    <location>
        <begin position="20"/>
        <end position="662"/>
    </location>
</feature>
<feature type="domain" description="Glucose-methanol-choline oxidoreductase N-terminal" evidence="7">
    <location>
        <begin position="324"/>
        <end position="338"/>
    </location>
</feature>
<dbReference type="InterPro" id="IPR007867">
    <property type="entry name" value="GMC_OxRtase_C"/>
</dbReference>
<comment type="caution">
    <text evidence="8">The sequence shown here is derived from an EMBL/GenBank/DDBJ whole genome shotgun (WGS) entry which is preliminary data.</text>
</comment>
<evidence type="ECO:0000259" key="7">
    <source>
        <dbReference type="PROSITE" id="PS00624"/>
    </source>
</evidence>
<dbReference type="AlphaFoldDB" id="A0A4Z1FL85"/>
<protein>
    <recommendedName>
        <fullName evidence="6 7">Glucose-methanol-choline oxidoreductase N-terminal domain-containing protein</fullName>
    </recommendedName>
</protein>
<keyword evidence="3 4" id="KW-0274">FAD</keyword>
<dbReference type="GO" id="GO:0044550">
    <property type="term" value="P:secondary metabolite biosynthetic process"/>
    <property type="evidence" value="ECO:0007669"/>
    <property type="project" value="TreeGrafter"/>
</dbReference>
<dbReference type="Gene3D" id="3.50.50.60">
    <property type="entry name" value="FAD/NAD(P)-binding domain"/>
    <property type="match status" value="1"/>
</dbReference>
<evidence type="ECO:0000256" key="4">
    <source>
        <dbReference type="RuleBase" id="RU003968"/>
    </source>
</evidence>
<keyword evidence="5" id="KW-0732">Signal</keyword>
<dbReference type="SUPFAM" id="SSF51905">
    <property type="entry name" value="FAD/NAD(P)-binding domain"/>
    <property type="match status" value="1"/>
</dbReference>
<dbReference type="Pfam" id="PF05199">
    <property type="entry name" value="GMC_oxred_C"/>
    <property type="match status" value="1"/>
</dbReference>
<evidence type="ECO:0000256" key="2">
    <source>
        <dbReference type="PIRSR" id="PIRSR000137-1"/>
    </source>
</evidence>
<keyword evidence="4" id="KW-0285">Flavoprotein</keyword>
<feature type="binding site" evidence="3">
    <location>
        <position position="276"/>
    </location>
    <ligand>
        <name>FAD</name>
        <dbReference type="ChEBI" id="CHEBI:57692"/>
    </ligand>
</feature>
<dbReference type="Proteomes" id="UP000297910">
    <property type="component" value="Unassembled WGS sequence"/>
</dbReference>
<dbReference type="PANTHER" id="PTHR11552">
    <property type="entry name" value="GLUCOSE-METHANOL-CHOLINE GMC OXIDOREDUCTASE"/>
    <property type="match status" value="1"/>
</dbReference>
<feature type="binding site" evidence="3">
    <location>
        <position position="125"/>
    </location>
    <ligand>
        <name>FAD</name>
        <dbReference type="ChEBI" id="CHEBI:57692"/>
    </ligand>
</feature>
<dbReference type="GO" id="GO:0016614">
    <property type="term" value="F:oxidoreductase activity, acting on CH-OH group of donors"/>
    <property type="evidence" value="ECO:0007669"/>
    <property type="project" value="InterPro"/>
</dbReference>
<dbReference type="InterPro" id="IPR000172">
    <property type="entry name" value="GMC_OxRdtase_N"/>
</dbReference>
<reference evidence="8 9" key="1">
    <citation type="submission" date="2017-12" db="EMBL/GenBank/DDBJ databases">
        <title>Comparative genomics of Botrytis spp.</title>
        <authorList>
            <person name="Valero-Jimenez C.A."/>
            <person name="Tapia P."/>
            <person name="Veloso J."/>
            <person name="Silva-Moreno E."/>
            <person name="Staats M."/>
            <person name="Valdes J.H."/>
            <person name="Van Kan J.A.L."/>
        </authorList>
    </citation>
    <scope>NUCLEOTIDE SEQUENCE [LARGE SCALE GENOMIC DNA]</scope>
    <source>
        <strain evidence="8 9">Bp0003</strain>
    </source>
</reference>
<evidence type="ECO:0000313" key="8">
    <source>
        <dbReference type="EMBL" id="TGO23423.1"/>
    </source>
</evidence>
<evidence type="ECO:0000256" key="5">
    <source>
        <dbReference type="SAM" id="SignalP"/>
    </source>
</evidence>
<dbReference type="InterPro" id="IPR036188">
    <property type="entry name" value="FAD/NAD-bd_sf"/>
</dbReference>
<dbReference type="SUPFAM" id="SSF54373">
    <property type="entry name" value="FAD-linked reductases, C-terminal domain"/>
    <property type="match status" value="1"/>
</dbReference>
<evidence type="ECO:0000256" key="1">
    <source>
        <dbReference type="ARBA" id="ARBA00010790"/>
    </source>
</evidence>
<evidence type="ECO:0000313" key="9">
    <source>
        <dbReference type="Proteomes" id="UP000297910"/>
    </source>
</evidence>
<dbReference type="Pfam" id="PF00732">
    <property type="entry name" value="GMC_oxred_N"/>
    <property type="match status" value="1"/>
</dbReference>
<name>A0A4Z1FL85_9HELO</name>
<comment type="cofactor">
    <cofactor evidence="3">
        <name>FAD</name>
        <dbReference type="ChEBI" id="CHEBI:57692"/>
    </cofactor>
</comment>
<feature type="signal peptide" evidence="5">
    <location>
        <begin position="1"/>
        <end position="19"/>
    </location>
</feature>
<feature type="domain" description="Glucose-methanol-choline oxidoreductase N-terminal" evidence="6">
    <location>
        <begin position="123"/>
        <end position="146"/>
    </location>
</feature>
<dbReference type="PROSITE" id="PS00624">
    <property type="entry name" value="GMC_OXRED_2"/>
    <property type="match status" value="1"/>
</dbReference>
<dbReference type="PROSITE" id="PS00623">
    <property type="entry name" value="GMC_OXRED_1"/>
    <property type="match status" value="1"/>
</dbReference>
<accession>A0A4Z1FL85</accession>
<dbReference type="Gene3D" id="3.30.560.10">
    <property type="entry name" value="Glucose Oxidase, domain 3"/>
    <property type="match status" value="1"/>
</dbReference>
<evidence type="ECO:0000259" key="6">
    <source>
        <dbReference type="PROSITE" id="PS00623"/>
    </source>
</evidence>
<dbReference type="InterPro" id="IPR012132">
    <property type="entry name" value="GMC_OxRdtase"/>
</dbReference>
<dbReference type="GO" id="GO:0050660">
    <property type="term" value="F:flavin adenine dinucleotide binding"/>
    <property type="evidence" value="ECO:0007669"/>
    <property type="project" value="InterPro"/>
</dbReference>
<evidence type="ECO:0000256" key="3">
    <source>
        <dbReference type="PIRSR" id="PIRSR000137-2"/>
    </source>
</evidence>
<dbReference type="EMBL" id="PQXI01000133">
    <property type="protein sequence ID" value="TGO23423.1"/>
    <property type="molecule type" value="Genomic_DNA"/>
</dbReference>
<organism evidence="8 9">
    <name type="scientific">Botrytis paeoniae</name>
    <dbReference type="NCBI Taxonomy" id="278948"/>
    <lineage>
        <taxon>Eukaryota</taxon>
        <taxon>Fungi</taxon>
        <taxon>Dikarya</taxon>
        <taxon>Ascomycota</taxon>
        <taxon>Pezizomycotina</taxon>
        <taxon>Leotiomycetes</taxon>
        <taxon>Helotiales</taxon>
        <taxon>Sclerotiniaceae</taxon>
        <taxon>Botrytis</taxon>
    </lineage>
</organism>
<dbReference type="PIRSF" id="PIRSF000137">
    <property type="entry name" value="Alcohol_oxidase"/>
    <property type="match status" value="1"/>
</dbReference>
<comment type="similarity">
    <text evidence="1 4">Belongs to the GMC oxidoreductase family.</text>
</comment>
<keyword evidence="9" id="KW-1185">Reference proteome</keyword>
<gene>
    <name evidence="8" type="ORF">BPAE_0133g00210</name>
</gene>
<feature type="active site" description="Proton acceptor" evidence="2">
    <location>
        <position position="642"/>
    </location>
</feature>
<proteinExistence type="inferred from homology"/>